<dbReference type="EMBL" id="AM849034">
    <property type="protein sequence ID" value="CAQ01214.1"/>
    <property type="molecule type" value="Genomic_DNA"/>
</dbReference>
<dbReference type="AlphaFoldDB" id="B0RGF7"/>
<feature type="transmembrane region" description="Helical" evidence="1">
    <location>
        <begin position="44"/>
        <end position="63"/>
    </location>
</feature>
<proteinExistence type="predicted"/>
<organism evidence="2 3">
    <name type="scientific">Clavibacter sepedonicus</name>
    <name type="common">Clavibacter michiganensis subsp. sepedonicus</name>
    <dbReference type="NCBI Taxonomy" id="31964"/>
    <lineage>
        <taxon>Bacteria</taxon>
        <taxon>Bacillati</taxon>
        <taxon>Actinomycetota</taxon>
        <taxon>Actinomycetes</taxon>
        <taxon>Micrococcales</taxon>
        <taxon>Microbacteriaceae</taxon>
        <taxon>Clavibacter</taxon>
    </lineage>
</organism>
<dbReference type="HOGENOM" id="CLU_2697973_0_0_11"/>
<accession>B0RGF7</accession>
<feature type="transmembrane region" description="Helical" evidence="1">
    <location>
        <begin position="12"/>
        <end position="32"/>
    </location>
</feature>
<dbReference type="KEGG" id="cms:CMS1100"/>
<dbReference type="STRING" id="31964.CMS1100"/>
<sequence length="73" mass="7996">MTEPTIRNRRTRAVVLTAVITAFYLFATLVVAPLAAGENAMTRTFPAGVFGVPLFAFSYLVLLKIPRLLGRGR</sequence>
<evidence type="ECO:0000313" key="3">
    <source>
        <dbReference type="Proteomes" id="UP000001318"/>
    </source>
</evidence>
<keyword evidence="1" id="KW-1133">Transmembrane helix</keyword>
<keyword evidence="1" id="KW-0472">Membrane</keyword>
<keyword evidence="1" id="KW-0812">Transmembrane</keyword>
<protein>
    <submittedName>
        <fullName evidence="2">Membrane protein</fullName>
    </submittedName>
</protein>
<evidence type="ECO:0000313" key="2">
    <source>
        <dbReference type="EMBL" id="CAQ01214.1"/>
    </source>
</evidence>
<evidence type="ECO:0000256" key="1">
    <source>
        <dbReference type="SAM" id="Phobius"/>
    </source>
</evidence>
<dbReference type="Proteomes" id="UP000001318">
    <property type="component" value="Chromosome"/>
</dbReference>
<reference evidence="2 3" key="1">
    <citation type="journal article" date="2008" name="J. Bacteriol.">
        <title>Genome of the actinomycete plant pathogen Clavibacter michiganensis subsp. sepedonicus suggests recent niche adaptation.</title>
        <authorList>
            <person name="Bentley S.D."/>
            <person name="Corton C."/>
            <person name="Brown S.E."/>
            <person name="Barron A."/>
            <person name="Clark L."/>
            <person name="Doggett J."/>
            <person name="Harris B."/>
            <person name="Ormond D."/>
            <person name="Quail M.A."/>
            <person name="May G."/>
            <person name="Francis D."/>
            <person name="Knudson D."/>
            <person name="Parkhill J."/>
            <person name="Ishimaru C.A."/>
        </authorList>
    </citation>
    <scope>NUCLEOTIDE SEQUENCE [LARGE SCALE GENOMIC DNA]</scope>
    <source>
        <strain evidence="3">ATCC 33113 / DSM 20744 / JCM 9667 / LMG 2889 / ICMP 2535 / C-1</strain>
    </source>
</reference>
<name>B0RGF7_CLASE</name>
<gene>
    <name evidence="2" type="ordered locus">CMS1100</name>
</gene>
<keyword evidence="3" id="KW-1185">Reference proteome</keyword>